<dbReference type="InterPro" id="IPR025944">
    <property type="entry name" value="Sigma_54_int_dom_CS"/>
</dbReference>
<feature type="domain" description="Response regulatory" evidence="13">
    <location>
        <begin position="6"/>
        <end position="120"/>
    </location>
</feature>
<dbReference type="InterPro" id="IPR027417">
    <property type="entry name" value="P-loop_NTPase"/>
</dbReference>
<comment type="subcellular location">
    <subcellularLocation>
        <location evidence="1">Cytoplasm</location>
    </subcellularLocation>
</comment>
<evidence type="ECO:0000259" key="13">
    <source>
        <dbReference type="PROSITE" id="PS50110"/>
    </source>
</evidence>
<dbReference type="Gene3D" id="1.10.8.60">
    <property type="match status" value="1"/>
</dbReference>
<feature type="modified residue" description="4-aspartylphosphate" evidence="11">
    <location>
        <position position="55"/>
    </location>
</feature>
<dbReference type="SUPFAM" id="SSF52540">
    <property type="entry name" value="P-loop containing nucleoside triphosphate hydrolases"/>
    <property type="match status" value="1"/>
</dbReference>
<evidence type="ECO:0000256" key="9">
    <source>
        <dbReference type="ARBA" id="ARBA00023159"/>
    </source>
</evidence>
<evidence type="ECO:0000256" key="8">
    <source>
        <dbReference type="ARBA" id="ARBA00023125"/>
    </source>
</evidence>
<dbReference type="InterPro" id="IPR058031">
    <property type="entry name" value="AAA_lid_NorR"/>
</dbReference>
<keyword evidence="5" id="KW-0067">ATP-binding</keyword>
<dbReference type="Pfam" id="PF00072">
    <property type="entry name" value="Response_reg"/>
    <property type="match status" value="1"/>
</dbReference>
<dbReference type="PANTHER" id="PTHR32071:SF119">
    <property type="entry name" value="SIGMA L-DEPENDENT TRANSCRIPTIONAL REGULATOR YPLP-RELATED"/>
    <property type="match status" value="1"/>
</dbReference>
<dbReference type="PRINTS" id="PR01590">
    <property type="entry name" value="HTHFIS"/>
</dbReference>
<dbReference type="SMART" id="SM00448">
    <property type="entry name" value="REC"/>
    <property type="match status" value="1"/>
</dbReference>
<dbReference type="InterPro" id="IPR025662">
    <property type="entry name" value="Sigma_54_int_dom_ATP-bd_1"/>
</dbReference>
<keyword evidence="4" id="KW-0547">Nucleotide-binding</keyword>
<dbReference type="InterPro" id="IPR002197">
    <property type="entry name" value="HTH_Fis"/>
</dbReference>
<evidence type="ECO:0000259" key="12">
    <source>
        <dbReference type="PROSITE" id="PS50045"/>
    </source>
</evidence>
<dbReference type="InterPro" id="IPR009057">
    <property type="entry name" value="Homeodomain-like_sf"/>
</dbReference>
<evidence type="ECO:0000256" key="2">
    <source>
        <dbReference type="ARBA" id="ARBA00022490"/>
    </source>
</evidence>
<dbReference type="GO" id="GO:0005524">
    <property type="term" value="F:ATP binding"/>
    <property type="evidence" value="ECO:0007669"/>
    <property type="project" value="UniProtKB-KW"/>
</dbReference>
<gene>
    <name evidence="14" type="ORF">H8E23_06230</name>
</gene>
<dbReference type="FunFam" id="3.40.50.300:FF:000006">
    <property type="entry name" value="DNA-binding transcriptional regulator NtrC"/>
    <property type="match status" value="1"/>
</dbReference>
<keyword evidence="6" id="KW-0902">Two-component regulatory system</keyword>
<dbReference type="SUPFAM" id="SSF46689">
    <property type="entry name" value="Homeodomain-like"/>
    <property type="match status" value="1"/>
</dbReference>
<sequence>MDKKMSIMVVDDEEIVRESLFHWFKKYGHVVETASSGFEALEKLETYPFQLLFVDIKMPGMDGIELLEKVKTEYPDTIVVIITAYGSIESAVKAMRIGATDYLLKPFKPDQLSLVMERISVQERLVSQYNYLKERLGKITRFDNIIGHSPEIEKVFSLIPEVAQSDASILLVGETGTGKELVAKAIHAESRRSHLPFIAINCGAMPESLLESELFGHQKGVFTGATRARKGFLEVVSGGTLFLDEIGEISPKMQVDLLRVLDEKKIISIGSREPVDIDFRLISATRRDLEKEIAEGRFREDFFYRINVIMIEIPPLRKRKEDIPLLVEHFLKKYCQETTKYVDYVTRDAMELLRRYDWPGNVRELENAIERAVVLSKSRTLKAEDLSFIRPPDKPFSKNLSLREMEKAYIQQILEENNWNVTQSAKILEINRVTLHKMMKRYRLERPEG</sequence>
<dbReference type="PROSITE" id="PS00688">
    <property type="entry name" value="SIGMA54_INTERACT_3"/>
    <property type="match status" value="1"/>
</dbReference>
<keyword evidence="7" id="KW-0805">Transcription regulation</keyword>
<protein>
    <submittedName>
        <fullName evidence="14">Sigma-54-dependent Fis family transcriptional regulator</fullName>
    </submittedName>
</protein>
<dbReference type="Pfam" id="PF00158">
    <property type="entry name" value="Sigma54_activat"/>
    <property type="match status" value="1"/>
</dbReference>
<dbReference type="FunFam" id="3.40.50.2300:FF:000018">
    <property type="entry name" value="DNA-binding transcriptional regulator NtrC"/>
    <property type="match status" value="1"/>
</dbReference>
<dbReference type="CDD" id="cd00009">
    <property type="entry name" value="AAA"/>
    <property type="match status" value="1"/>
</dbReference>
<dbReference type="EMBL" id="JACNJH010000116">
    <property type="protein sequence ID" value="MBC8360975.1"/>
    <property type="molecule type" value="Genomic_DNA"/>
</dbReference>
<dbReference type="PROSITE" id="PS50110">
    <property type="entry name" value="RESPONSE_REGULATORY"/>
    <property type="match status" value="1"/>
</dbReference>
<keyword evidence="3 11" id="KW-0597">Phosphoprotein</keyword>
<keyword evidence="2" id="KW-0963">Cytoplasm</keyword>
<dbReference type="GO" id="GO:0006355">
    <property type="term" value="P:regulation of DNA-templated transcription"/>
    <property type="evidence" value="ECO:0007669"/>
    <property type="project" value="InterPro"/>
</dbReference>
<dbReference type="AlphaFoldDB" id="A0A8J6NLD5"/>
<dbReference type="InterPro" id="IPR003593">
    <property type="entry name" value="AAA+_ATPase"/>
</dbReference>
<dbReference type="SUPFAM" id="SSF52172">
    <property type="entry name" value="CheY-like"/>
    <property type="match status" value="1"/>
</dbReference>
<dbReference type="PANTHER" id="PTHR32071">
    <property type="entry name" value="TRANSCRIPTIONAL REGULATORY PROTEIN"/>
    <property type="match status" value="1"/>
</dbReference>
<keyword evidence="10" id="KW-0804">Transcription</keyword>
<keyword evidence="9" id="KW-0010">Activator</keyword>
<dbReference type="SMART" id="SM00382">
    <property type="entry name" value="AAA"/>
    <property type="match status" value="1"/>
</dbReference>
<dbReference type="FunFam" id="1.10.8.60:FF:000014">
    <property type="entry name" value="DNA-binding transcriptional regulator NtrC"/>
    <property type="match status" value="1"/>
</dbReference>
<dbReference type="GO" id="GO:0005737">
    <property type="term" value="C:cytoplasm"/>
    <property type="evidence" value="ECO:0007669"/>
    <property type="project" value="UniProtKB-SubCell"/>
</dbReference>
<dbReference type="PROSITE" id="PS50045">
    <property type="entry name" value="SIGMA54_INTERACT_4"/>
    <property type="match status" value="1"/>
</dbReference>
<evidence type="ECO:0000313" key="14">
    <source>
        <dbReference type="EMBL" id="MBC8360975.1"/>
    </source>
</evidence>
<dbReference type="Gene3D" id="1.10.10.60">
    <property type="entry name" value="Homeodomain-like"/>
    <property type="match status" value="1"/>
</dbReference>
<dbReference type="Proteomes" id="UP000603434">
    <property type="component" value="Unassembled WGS sequence"/>
</dbReference>
<reference evidence="14 15" key="1">
    <citation type="submission" date="2020-08" db="EMBL/GenBank/DDBJ databases">
        <title>Bridging the membrane lipid divide: bacteria of the FCB group superphylum have the potential to synthesize archaeal ether lipids.</title>
        <authorList>
            <person name="Villanueva L."/>
            <person name="Von Meijenfeldt F.A.B."/>
            <person name="Westbye A.B."/>
            <person name="Yadav S."/>
            <person name="Hopmans E.C."/>
            <person name="Dutilh B.E."/>
            <person name="Sinninghe Damste J.S."/>
        </authorList>
    </citation>
    <scope>NUCLEOTIDE SEQUENCE [LARGE SCALE GENOMIC DNA]</scope>
    <source>
        <strain evidence="14">NIOZ-UU30</strain>
    </source>
</reference>
<keyword evidence="8" id="KW-0238">DNA-binding</keyword>
<dbReference type="Pfam" id="PF25601">
    <property type="entry name" value="AAA_lid_14"/>
    <property type="match status" value="1"/>
</dbReference>
<evidence type="ECO:0000256" key="5">
    <source>
        <dbReference type="ARBA" id="ARBA00022840"/>
    </source>
</evidence>
<dbReference type="Pfam" id="PF02954">
    <property type="entry name" value="HTH_8"/>
    <property type="match status" value="1"/>
</dbReference>
<proteinExistence type="predicted"/>
<dbReference type="Gene3D" id="3.40.50.2300">
    <property type="match status" value="1"/>
</dbReference>
<dbReference type="InterPro" id="IPR011006">
    <property type="entry name" value="CheY-like_superfamily"/>
</dbReference>
<dbReference type="InterPro" id="IPR002078">
    <property type="entry name" value="Sigma_54_int"/>
</dbReference>
<evidence type="ECO:0000256" key="4">
    <source>
        <dbReference type="ARBA" id="ARBA00022741"/>
    </source>
</evidence>
<dbReference type="PROSITE" id="PS00675">
    <property type="entry name" value="SIGMA54_INTERACT_1"/>
    <property type="match status" value="1"/>
</dbReference>
<dbReference type="CDD" id="cd17536">
    <property type="entry name" value="REC_YesN-like"/>
    <property type="match status" value="1"/>
</dbReference>
<dbReference type="InterPro" id="IPR001789">
    <property type="entry name" value="Sig_transdc_resp-reg_receiver"/>
</dbReference>
<dbReference type="GO" id="GO:0000160">
    <property type="term" value="P:phosphorelay signal transduction system"/>
    <property type="evidence" value="ECO:0007669"/>
    <property type="project" value="UniProtKB-KW"/>
</dbReference>
<feature type="domain" description="Sigma-54 factor interaction" evidence="12">
    <location>
        <begin position="145"/>
        <end position="374"/>
    </location>
</feature>
<accession>A0A8J6NLD5</accession>
<dbReference type="Gene3D" id="3.40.50.300">
    <property type="entry name" value="P-loop containing nucleotide triphosphate hydrolases"/>
    <property type="match status" value="1"/>
</dbReference>
<name>A0A8J6NLD5_9BACT</name>
<evidence type="ECO:0000256" key="11">
    <source>
        <dbReference type="PROSITE-ProRule" id="PRU00169"/>
    </source>
</evidence>
<evidence type="ECO:0000256" key="6">
    <source>
        <dbReference type="ARBA" id="ARBA00023012"/>
    </source>
</evidence>
<comment type="caution">
    <text evidence="14">The sequence shown here is derived from an EMBL/GenBank/DDBJ whole genome shotgun (WGS) entry which is preliminary data.</text>
</comment>
<organism evidence="14 15">
    <name type="scientific">Candidatus Desulfatibia profunda</name>
    <dbReference type="NCBI Taxonomy" id="2841695"/>
    <lineage>
        <taxon>Bacteria</taxon>
        <taxon>Pseudomonadati</taxon>
        <taxon>Thermodesulfobacteriota</taxon>
        <taxon>Desulfobacteria</taxon>
        <taxon>Desulfobacterales</taxon>
        <taxon>Desulfobacterales incertae sedis</taxon>
        <taxon>Candidatus Desulfatibia</taxon>
    </lineage>
</organism>
<evidence type="ECO:0000313" key="15">
    <source>
        <dbReference type="Proteomes" id="UP000603434"/>
    </source>
</evidence>
<evidence type="ECO:0000256" key="3">
    <source>
        <dbReference type="ARBA" id="ARBA00022553"/>
    </source>
</evidence>
<dbReference type="GO" id="GO:0043565">
    <property type="term" value="F:sequence-specific DNA binding"/>
    <property type="evidence" value="ECO:0007669"/>
    <property type="project" value="InterPro"/>
</dbReference>
<evidence type="ECO:0000256" key="10">
    <source>
        <dbReference type="ARBA" id="ARBA00023163"/>
    </source>
</evidence>
<evidence type="ECO:0000256" key="1">
    <source>
        <dbReference type="ARBA" id="ARBA00004496"/>
    </source>
</evidence>
<evidence type="ECO:0000256" key="7">
    <source>
        <dbReference type="ARBA" id="ARBA00023015"/>
    </source>
</evidence>